<dbReference type="AlphaFoldDB" id="A0A8X6SN21"/>
<evidence type="ECO:0000313" key="1">
    <source>
        <dbReference type="EMBL" id="GFY16772.1"/>
    </source>
</evidence>
<accession>A0A8X6SN21</accession>
<protein>
    <submittedName>
        <fullName evidence="1">Uncharacterized protein</fullName>
    </submittedName>
</protein>
<comment type="caution">
    <text evidence="1">The sequence shown here is derived from an EMBL/GenBank/DDBJ whole genome shotgun (WGS) entry which is preliminary data.</text>
</comment>
<keyword evidence="2" id="KW-1185">Reference proteome</keyword>
<organism evidence="1 2">
    <name type="scientific">Trichonephila clavipes</name>
    <name type="common">Golden silk orbweaver</name>
    <name type="synonym">Nephila clavipes</name>
    <dbReference type="NCBI Taxonomy" id="2585209"/>
    <lineage>
        <taxon>Eukaryota</taxon>
        <taxon>Metazoa</taxon>
        <taxon>Ecdysozoa</taxon>
        <taxon>Arthropoda</taxon>
        <taxon>Chelicerata</taxon>
        <taxon>Arachnida</taxon>
        <taxon>Araneae</taxon>
        <taxon>Araneomorphae</taxon>
        <taxon>Entelegynae</taxon>
        <taxon>Araneoidea</taxon>
        <taxon>Nephilidae</taxon>
        <taxon>Trichonephila</taxon>
    </lineage>
</organism>
<name>A0A8X6SN21_TRICX</name>
<gene>
    <name evidence="1" type="ORF">TNCV_4337731</name>
</gene>
<dbReference type="SUPFAM" id="SSF52540">
    <property type="entry name" value="P-loop containing nucleoside triphosphate hydrolases"/>
    <property type="match status" value="1"/>
</dbReference>
<dbReference type="InterPro" id="IPR027417">
    <property type="entry name" value="P-loop_NTPase"/>
</dbReference>
<dbReference type="Proteomes" id="UP000887159">
    <property type="component" value="Unassembled WGS sequence"/>
</dbReference>
<sequence>MTEGFIRRFEEGSCSLRSRVISKSVEQHSGSIGIVGTEQTGKNTFCERFKHLDKGVMEEEVRKLACRHLYIDHSKIRVPGKTGRTLLRMHIYFVMKEFLYYERLTRDVKGLVFLFDLSRRKSTLQLAGLSLRQLKIEMAEDIMPPYILWETKRINASLEMENMKEMKKRGKKVLDKYRAMEYFECSAKVGIGCFPIAQYIIQNYTGERNREEE</sequence>
<dbReference type="CDD" id="cd00882">
    <property type="entry name" value="Ras_like_GTPase"/>
    <property type="match status" value="1"/>
</dbReference>
<reference evidence="1" key="1">
    <citation type="submission" date="2020-08" db="EMBL/GenBank/DDBJ databases">
        <title>Multicomponent nature underlies the extraordinary mechanical properties of spider dragline silk.</title>
        <authorList>
            <person name="Kono N."/>
            <person name="Nakamura H."/>
            <person name="Mori M."/>
            <person name="Yoshida Y."/>
            <person name="Ohtoshi R."/>
            <person name="Malay A.D."/>
            <person name="Moran D.A.P."/>
            <person name="Tomita M."/>
            <person name="Numata K."/>
            <person name="Arakawa K."/>
        </authorList>
    </citation>
    <scope>NUCLEOTIDE SEQUENCE</scope>
</reference>
<dbReference type="Gene3D" id="3.40.50.300">
    <property type="entry name" value="P-loop containing nucleotide triphosphate hydrolases"/>
    <property type="match status" value="1"/>
</dbReference>
<dbReference type="EMBL" id="BMAU01021341">
    <property type="protein sequence ID" value="GFY16772.1"/>
    <property type="molecule type" value="Genomic_DNA"/>
</dbReference>
<proteinExistence type="predicted"/>
<evidence type="ECO:0000313" key="2">
    <source>
        <dbReference type="Proteomes" id="UP000887159"/>
    </source>
</evidence>